<dbReference type="GO" id="GO:0016757">
    <property type="term" value="F:glycosyltransferase activity"/>
    <property type="evidence" value="ECO:0007669"/>
    <property type="project" value="UniProtKB-UniRule"/>
</dbReference>
<evidence type="ECO:0000256" key="7">
    <source>
        <dbReference type="ARBA" id="ARBA00023136"/>
    </source>
</evidence>
<dbReference type="GO" id="GO:0016020">
    <property type="term" value="C:membrane"/>
    <property type="evidence" value="ECO:0007669"/>
    <property type="project" value="UniProtKB-SubCell"/>
</dbReference>
<proteinExistence type="inferred from homology"/>
<comment type="subcellular location">
    <subcellularLocation>
        <location evidence="1">Membrane</location>
        <topology evidence="1">Single-pass membrane protein</topology>
    </subcellularLocation>
</comment>
<comment type="similarity">
    <text evidence="2 8">Belongs to the glycosyltransferase 92 family.</text>
</comment>
<dbReference type="PANTHER" id="PTHR21461:SF52">
    <property type="entry name" value="GLYCOSYLTRANSFERASE FAMILY 92 PROTEIN"/>
    <property type="match status" value="1"/>
</dbReference>
<dbReference type="PANTHER" id="PTHR21461">
    <property type="entry name" value="GLYCOSYLTRANSFERASE FAMILY 92 PROTEIN"/>
    <property type="match status" value="1"/>
</dbReference>
<accession>A0A6P7PEI3</accession>
<protein>
    <recommendedName>
        <fullName evidence="8">Glycosyltransferase family 92 protein</fullName>
        <ecNumber evidence="8">2.4.1.-</ecNumber>
    </recommendedName>
</protein>
<organism evidence="10 11">
    <name type="scientific">Betta splendens</name>
    <name type="common">Siamese fighting fish</name>
    <dbReference type="NCBI Taxonomy" id="158456"/>
    <lineage>
        <taxon>Eukaryota</taxon>
        <taxon>Metazoa</taxon>
        <taxon>Chordata</taxon>
        <taxon>Craniata</taxon>
        <taxon>Vertebrata</taxon>
        <taxon>Euteleostomi</taxon>
        <taxon>Actinopterygii</taxon>
        <taxon>Neopterygii</taxon>
        <taxon>Teleostei</taxon>
        <taxon>Neoteleostei</taxon>
        <taxon>Acanthomorphata</taxon>
        <taxon>Anabantaria</taxon>
        <taxon>Anabantiformes</taxon>
        <taxon>Anabantoidei</taxon>
        <taxon>Osphronemidae</taxon>
        <taxon>Betta</taxon>
    </lineage>
</organism>
<keyword evidence="4 8" id="KW-0808">Transferase</keyword>
<keyword evidence="3 8" id="KW-0328">Glycosyltransferase</keyword>
<dbReference type="InterPro" id="IPR008166">
    <property type="entry name" value="Glyco_transf_92"/>
</dbReference>
<evidence type="ECO:0000256" key="6">
    <source>
        <dbReference type="ARBA" id="ARBA00022989"/>
    </source>
</evidence>
<keyword evidence="5 8" id="KW-0812">Transmembrane</keyword>
<evidence type="ECO:0000256" key="2">
    <source>
        <dbReference type="ARBA" id="ARBA00007647"/>
    </source>
</evidence>
<sequence length="494" mass="55848">MAGHQQLPQPKRFRRLLCVSLVMVHVSILLFWSYSETHSSPSVSSDQHHSSSAPPPAQGPLGCQPLVPRQAEPSFVAVNGTKTLLISAYTEHRTGRKEVRIIAVVLRREAVKYHCLLQCQGQLQQVRGSSSVHADHFDFEYGTADIMCPLPAACQTASRVAVLSAAAKSEDSMTFLEVKNQRKSDSFAHNFTVCFSVMFEFTNVLQLVQSLEMLRLLGVSRVVVYVSSCSRQTWALLNHYTQTGLVEVIPWSWSRYLNVSRGFIPSQHPGDIHYFGQIPALNDCVYRYMYQSRYVALQDVDELILPQTVDSWSELLPILEKKYGADKGYMFENNVFPITIHKLPPASTAPPLLSPTWHNVTGVNILAHLYQEPIIKETYNWNFKVIVNPRAVFTPTVHGLLKSQKGCAWVDRTIARMYHTRPAKQPNLKAKQLIYDDRLLSFSKRLIPAVNTTLRQSGLIPQQNTDRHAVGPVVEKSIKLWTRVHNWLHIAGTN</sequence>
<dbReference type="InParanoid" id="A0A6P7PEI3"/>
<feature type="transmembrane region" description="Helical" evidence="8">
    <location>
        <begin position="16"/>
        <end position="34"/>
    </location>
</feature>
<dbReference type="Pfam" id="PF01697">
    <property type="entry name" value="Glyco_transf_92"/>
    <property type="match status" value="1"/>
</dbReference>
<evidence type="ECO:0000313" key="11">
    <source>
        <dbReference type="RefSeq" id="XP_029028365.3"/>
    </source>
</evidence>
<evidence type="ECO:0000313" key="10">
    <source>
        <dbReference type="Proteomes" id="UP000515150"/>
    </source>
</evidence>
<name>A0A6P7PEI3_BETSP</name>
<feature type="region of interest" description="Disordered" evidence="9">
    <location>
        <begin position="42"/>
        <end position="64"/>
    </location>
</feature>
<dbReference type="OrthoDB" id="2526284at2759"/>
<reference evidence="11" key="1">
    <citation type="submission" date="2025-08" db="UniProtKB">
        <authorList>
            <consortium name="RefSeq"/>
        </authorList>
    </citation>
    <scope>IDENTIFICATION</scope>
</reference>
<evidence type="ECO:0000256" key="4">
    <source>
        <dbReference type="ARBA" id="ARBA00022679"/>
    </source>
</evidence>
<dbReference type="RefSeq" id="XP_029028365.3">
    <property type="nucleotide sequence ID" value="XM_029172532.3"/>
</dbReference>
<evidence type="ECO:0000256" key="8">
    <source>
        <dbReference type="RuleBase" id="RU366017"/>
    </source>
</evidence>
<dbReference type="EC" id="2.4.1.-" evidence="8"/>
<keyword evidence="6 8" id="KW-1133">Transmembrane helix</keyword>
<dbReference type="GeneID" id="114868716"/>
<evidence type="ECO:0000256" key="5">
    <source>
        <dbReference type="ARBA" id="ARBA00022692"/>
    </source>
</evidence>
<dbReference type="Proteomes" id="UP000515150">
    <property type="component" value="Chromosome 13"/>
</dbReference>
<evidence type="ECO:0000256" key="9">
    <source>
        <dbReference type="SAM" id="MobiDB-lite"/>
    </source>
</evidence>
<evidence type="ECO:0000256" key="1">
    <source>
        <dbReference type="ARBA" id="ARBA00004167"/>
    </source>
</evidence>
<keyword evidence="7 8" id="KW-0472">Membrane</keyword>
<dbReference type="GO" id="GO:0005737">
    <property type="term" value="C:cytoplasm"/>
    <property type="evidence" value="ECO:0007669"/>
    <property type="project" value="TreeGrafter"/>
</dbReference>
<keyword evidence="10" id="KW-1185">Reference proteome</keyword>
<dbReference type="AlphaFoldDB" id="A0A6P7PEI3"/>
<dbReference type="KEGG" id="bspl:114868716"/>
<evidence type="ECO:0000256" key="3">
    <source>
        <dbReference type="ARBA" id="ARBA00022676"/>
    </source>
</evidence>
<gene>
    <name evidence="11" type="primary">LOC114868716</name>
</gene>